<dbReference type="Proteomes" id="UP000034291">
    <property type="component" value="Unassembled WGS sequence"/>
</dbReference>
<dbReference type="InterPro" id="IPR052159">
    <property type="entry name" value="Competence_DNA_uptake"/>
</dbReference>
<dbReference type="InterPro" id="IPR046538">
    <property type="entry name" value="DUF6603"/>
</dbReference>
<reference evidence="3 4" key="1">
    <citation type="submission" date="2015-02" db="EMBL/GenBank/DDBJ databases">
        <title>Draft Genome Sequences of Two Closely-Related Aflatoxigenic Aspergillus Species Obtained from the Cote d'Ivoire.</title>
        <authorList>
            <person name="Moore G.G."/>
            <person name="Beltz S.B."/>
            <person name="Mack B.M."/>
        </authorList>
    </citation>
    <scope>NUCLEOTIDE SEQUENCE [LARGE SCALE GENOMIC DNA]</scope>
    <source>
        <strain evidence="3 4">SRRC1468</strain>
    </source>
</reference>
<sequence>MANEEWEVQSHHLNIDEGDAAVHLLIKHTTARRNTVSRIEKAVLIDGGRVEGQGHIKSMVNHLRHGGDYDNQLQYFDTIVITHWDGDHVGGINAYFREEITRVTLKYVEEEEIEDVDVLQRRIDRNLVPFTGAWNKSFTHIYAPYWNVEDSNTEKYKEVTAEPPGHWEFTELPNHVYQLRLRYTWGDEGDFWVPVGVLGTGKSLLGMDFFTHQRPYTNAHEAESPGTVSKRLRGASPVMFCVAVDMIVCAQKKVQDRKDHMEWDKKNLNNIQLKMAKHSQSMGFPKINDSKGHRAQGEVNPSSITGNTTGNNEASIGCMIIWPNNAGPRVTHCFFGDMGDEMEENILLWATEVTSDGVTRTPVKMDCIKLSHHGAKFSTPVLMLPAWKPENIIAPNGMNAHHNHVAWPTLALIHAWTFWRAKVTRDPNRNRLWCLNFPVYLARFLATDLSLEDMYSCAGSLDPLDPEHSDSKEWRSIIDTMWDKSGNKKTNRNILRKDWSELDKESRGRTLVQFLCEHWNEYNAILDGSYVVQRLGFPWSGNKQYMNQIVRVISVLQKSRGGNEVKYEVGEVRPGRLRGNQGRWKDDYSSLNDEAWVHAISYGDEWCKSEQGEEKQAADRMATTPLNSKTRSPSFSTRRAKRPLGGMFVPQAVGEGMLRDLQGMDSSTKLRAPNELVTVSTARFSTATRPVCLQDDQRSFITTTTVIVDGSDARCYKAKADSHLDLFLERLDTGALAFPGDLTVQEGGQLALDDSDEILQFMRACFPSAAGNNSTRATLSASMGASQAEISAFTAQIHLPLRNSDSLMALTFGTQHNEATLQRKDATPPEWLVGKKSTAGVDCIGPAQMIVMGLGPAAAGAEPPVIQLQEITQLFDIDTENILNKFAGKSRFTLASDRGVRNALWLIPEATHTASLRLVFQPIANDPAAQFAESLLKEIQKYMKELSLPVPSVTSPRVIAKCKWIMNPLPPADDVEPLLTESELIFTIPIEFEIVEGGKNAAGGRSLTLETAMVIRDTDRLLSISFGADAAGVSLGDLLAFLARAFKIETPEIGNLFPGVLLDMVRLLQVLVELNDLETIVTLEFQVQWASLTLKCMIQYTLTNGKFRFAGHLFNKNRPESLPGPFSFIPYMPNYERWTVTERLATTSALEDESTTANLNTLYQALTTSPEQRLVGEVNGLNPGPFEMELLCLTWSFEKPLICFEAQVVCPPMDPAKSKVPPIRFTAGRLNLRYDYEQPDFATRIQYFAIAATFTLTAPAAKKDGDKPPTARCGALVEYVERAWRLTGMLAGLTGDQLFSLFDPDCNQEMLNLLRHITLDLTLVYHYSSGVGSTFTADGRLRIGQLKFDYGYHHYGDRKWDFSGSICIGEQNTTLFSIAQSLFGINPQSLPSWVASIAIVSPLSEVQTMDGFDALEDKKKDFASFCIVQKDDYLVSLFRCKLTDNSTVAFYQVQKKRENPTALATTAPKRVLVLSVAGMPSIKDVPMVGTIHAPFDEMAFAWVLDGNEPSTGFTRAEMKVLWSCLADHPDFPPLHCHDNVKETTSDTQGKDKAGKTDQDVLLSPGFHFIISLESKVILDYVFGGPDSKPSSKDSQSGPQGEELVRATSTTPVNKKFGPLTVMGFGIDFDLPTRTLSLTIDGTLNLGPIGFTMLGLGVSLAFTENTTLRTLGGLKPTVVLRGLGASLSTDPLTLAGLLEHGKTAQGDYYQGAAAVGFAPYVFRASGYYGQHTHKKEKDTASGNLIACEVEEDFLLLTAEEVEEKYTAFLAYFSLDGPLFTIGYAEIRGLTGGFGYNTTITMPTIDKVLSFPFLNVPPTSDTKEAQGALMGSGWFGVREGSFWVAAGLTVLAFEILAVSAVVVVQWNPAVTLGIYGVATAEMPKGRSAKHKFACVQLALAATVDVNAGILTIDGQLTPASYVLDPKCHLTGGFALYSWFGSGVPALQGSWVFTVGGFHPQFKAPSQYPSPPRLGISWSFSEEISITGEAYFAMTPKVCMGGGRLHVTLSVGALSAYFDAYVDFLIQYRPFHFQTQGGLAVGVRYTLDLWLVSIPIAVDISSTLYLEGPPVAGRVHVDFWVFGFDIHFGAQGVRSQAFIDLEEFYQLVLQADSKPPALLLTANSKSDALPVPYLFSCTSGLIPTQEQSLTPTTRNAPWTVRGAIFTFSVSCKFPFDHAKVITESTGTSASVPLQQAEDISSRPMGLPDKMNSSCVTITISRLPTASDFDPQDDEPTWDKKTLSSSTSALPAALWSKYTPGEDLLNGASSSTVTLNTTVNLHAPGEKLSDDNIAKFSTEKTMGQSAAETPFPNSSTANKRWYPDCAAKTPAEQFKNVLGTWKHPELGPCAAQRALQSWATLLGRAASDLNAQPPCELMETLNQVYTEAPRMTLVV</sequence>
<feature type="compositionally biased region" description="Polar residues" evidence="1">
    <location>
        <begin position="624"/>
        <end position="637"/>
    </location>
</feature>
<dbReference type="PANTHER" id="PTHR30619">
    <property type="entry name" value="DNA INTERNALIZATION/COMPETENCE PROTEIN COMEC/REC2"/>
    <property type="match status" value="1"/>
</dbReference>
<keyword evidence="4" id="KW-1185">Reference proteome</keyword>
<dbReference type="STRING" id="308745.A0A0F8UPN6"/>
<feature type="region of interest" description="Disordered" evidence="1">
    <location>
        <begin position="1587"/>
        <end position="1609"/>
    </location>
</feature>
<feature type="compositionally biased region" description="Low complexity" evidence="1">
    <location>
        <begin position="1587"/>
        <end position="1600"/>
    </location>
</feature>
<comment type="caution">
    <text evidence="3">The sequence shown here is derived from an EMBL/GenBank/DDBJ whole genome shotgun (WGS) entry which is preliminary data.</text>
</comment>
<accession>A0A0F8UPN6</accession>
<feature type="region of interest" description="Disordered" evidence="1">
    <location>
        <begin position="289"/>
        <end position="308"/>
    </location>
</feature>
<feature type="region of interest" description="Disordered" evidence="1">
    <location>
        <begin position="1536"/>
        <end position="1556"/>
    </location>
</feature>
<evidence type="ECO:0000313" key="4">
    <source>
        <dbReference type="Proteomes" id="UP000034291"/>
    </source>
</evidence>
<dbReference type="SUPFAM" id="SSF56281">
    <property type="entry name" value="Metallo-hydrolase/oxidoreductase"/>
    <property type="match status" value="2"/>
</dbReference>
<organism evidence="3 4">
    <name type="scientific">Aspergillus rambellii</name>
    <dbReference type="NCBI Taxonomy" id="308745"/>
    <lineage>
        <taxon>Eukaryota</taxon>
        <taxon>Fungi</taxon>
        <taxon>Dikarya</taxon>
        <taxon>Ascomycota</taxon>
        <taxon>Pezizomycotina</taxon>
        <taxon>Eurotiomycetes</taxon>
        <taxon>Eurotiomycetidae</taxon>
        <taxon>Eurotiales</taxon>
        <taxon>Aspergillaceae</taxon>
        <taxon>Aspergillus</taxon>
        <taxon>Aspergillus subgen. Nidulantes</taxon>
    </lineage>
</organism>
<feature type="compositionally biased region" description="Polar residues" evidence="1">
    <location>
        <begin position="299"/>
        <end position="308"/>
    </location>
</feature>
<feature type="region of interest" description="Disordered" evidence="1">
    <location>
        <begin position="611"/>
        <end position="641"/>
    </location>
</feature>
<name>A0A0F8UPN6_9EURO</name>
<dbReference type="InterPro" id="IPR036866">
    <property type="entry name" value="RibonucZ/Hydroxyglut_hydro"/>
</dbReference>
<feature type="domain" description="DUF6603" evidence="2">
    <location>
        <begin position="1612"/>
        <end position="2165"/>
    </location>
</feature>
<evidence type="ECO:0000313" key="3">
    <source>
        <dbReference type="EMBL" id="KKK12796.1"/>
    </source>
</evidence>
<dbReference type="EMBL" id="JZBS01003961">
    <property type="protein sequence ID" value="KKK12796.1"/>
    <property type="molecule type" value="Genomic_DNA"/>
</dbReference>
<protein>
    <recommendedName>
        <fullName evidence="2">DUF6603 domain-containing protein</fullName>
    </recommendedName>
</protein>
<evidence type="ECO:0000256" key="1">
    <source>
        <dbReference type="SAM" id="MobiDB-lite"/>
    </source>
</evidence>
<dbReference type="Gene3D" id="3.60.15.10">
    <property type="entry name" value="Ribonuclease Z/Hydroxyacylglutathione hydrolase-like"/>
    <property type="match status" value="1"/>
</dbReference>
<dbReference type="PANTHER" id="PTHR30619:SF1">
    <property type="entry name" value="RECOMBINATION PROTEIN 2"/>
    <property type="match status" value="1"/>
</dbReference>
<evidence type="ECO:0000259" key="2">
    <source>
        <dbReference type="Pfam" id="PF20248"/>
    </source>
</evidence>
<dbReference type="OrthoDB" id="5352492at2759"/>
<proteinExistence type="predicted"/>
<dbReference type="Pfam" id="PF20248">
    <property type="entry name" value="DUF6603"/>
    <property type="match status" value="1"/>
</dbReference>
<gene>
    <name evidence="3" type="ORF">ARAM_004724</name>
</gene>